<dbReference type="Proteomes" id="UP000325902">
    <property type="component" value="Unassembled WGS sequence"/>
</dbReference>
<evidence type="ECO:0000313" key="2">
    <source>
        <dbReference type="Proteomes" id="UP000325902"/>
    </source>
</evidence>
<keyword evidence="2" id="KW-1185">Reference proteome</keyword>
<sequence length="129" mass="14114">MTDALHQGKTVGVRDGLSQQHVEKVPNLYLTFVLINFRSTFRNLVHLNDAVSIECFDMCSVLIYPGIVTTANQARLPIVTSPYISRDHTVFVVQSMASKTCTGGELIRLVIVGKITKAKVGGNGPEVQQ</sequence>
<proteinExistence type="predicted"/>
<protein>
    <submittedName>
        <fullName evidence="1">Uncharacterized protein</fullName>
    </submittedName>
</protein>
<name>A0A5N5DJF1_9PEZI</name>
<evidence type="ECO:0000313" key="1">
    <source>
        <dbReference type="EMBL" id="KAB2578039.1"/>
    </source>
</evidence>
<organism evidence="1 2">
    <name type="scientific">Lasiodiplodia theobromae</name>
    <dbReference type="NCBI Taxonomy" id="45133"/>
    <lineage>
        <taxon>Eukaryota</taxon>
        <taxon>Fungi</taxon>
        <taxon>Dikarya</taxon>
        <taxon>Ascomycota</taxon>
        <taxon>Pezizomycotina</taxon>
        <taxon>Dothideomycetes</taxon>
        <taxon>Dothideomycetes incertae sedis</taxon>
        <taxon>Botryosphaeriales</taxon>
        <taxon>Botryosphaeriaceae</taxon>
        <taxon>Lasiodiplodia</taxon>
    </lineage>
</organism>
<dbReference type="AlphaFoldDB" id="A0A5N5DJF1"/>
<comment type="caution">
    <text evidence="1">The sequence shown here is derived from an EMBL/GenBank/DDBJ whole genome shotgun (WGS) entry which is preliminary data.</text>
</comment>
<reference evidence="1 2" key="1">
    <citation type="journal article" date="2019" name="Sci. Rep.">
        <title>A multi-omics analysis of the grapevine pathogen Lasiodiplodia theobromae reveals that temperature affects the expression of virulence- and pathogenicity-related genes.</title>
        <authorList>
            <person name="Felix C."/>
            <person name="Meneses R."/>
            <person name="Goncalves M.F.M."/>
            <person name="Tilleman L."/>
            <person name="Duarte A.S."/>
            <person name="Jorrin-Novo J.V."/>
            <person name="Van de Peer Y."/>
            <person name="Deforce D."/>
            <person name="Van Nieuwerburgh F."/>
            <person name="Esteves A.C."/>
            <person name="Alves A."/>
        </authorList>
    </citation>
    <scope>NUCLEOTIDE SEQUENCE [LARGE SCALE GENOMIC DNA]</scope>
    <source>
        <strain evidence="1 2">LA-SOL3</strain>
    </source>
</reference>
<gene>
    <name evidence="1" type="ORF">DBV05_g3404</name>
</gene>
<accession>A0A5N5DJF1</accession>
<dbReference type="EMBL" id="VCHE01000014">
    <property type="protein sequence ID" value="KAB2578039.1"/>
    <property type="molecule type" value="Genomic_DNA"/>
</dbReference>